<sequence>MVVVQLEVSLYVKKWITREQVNLPVNQKKKQDLNAQKSAKAFVAHV</sequence>
<gene>
    <name evidence="1" type="ORF">KAOT1_04620</name>
</gene>
<protein>
    <submittedName>
        <fullName evidence="1">Uncharacterized protein</fullName>
    </submittedName>
</protein>
<dbReference type="Proteomes" id="UP000002945">
    <property type="component" value="Unassembled WGS sequence"/>
</dbReference>
<comment type="caution">
    <text evidence="1">The sequence shown here is derived from an EMBL/GenBank/DDBJ whole genome shotgun (WGS) entry which is preliminary data.</text>
</comment>
<name>A9EC18_9FLAO</name>
<dbReference type="HOGENOM" id="CLU_3184881_0_0_10"/>
<dbReference type="AlphaFoldDB" id="A9EC18"/>
<accession>A9EC18</accession>
<keyword evidence="2" id="KW-1185">Reference proteome</keyword>
<proteinExistence type="predicted"/>
<organism evidence="1 2">
    <name type="scientific">Kordia algicida OT-1</name>
    <dbReference type="NCBI Taxonomy" id="391587"/>
    <lineage>
        <taxon>Bacteria</taxon>
        <taxon>Pseudomonadati</taxon>
        <taxon>Bacteroidota</taxon>
        <taxon>Flavobacteriia</taxon>
        <taxon>Flavobacteriales</taxon>
        <taxon>Flavobacteriaceae</taxon>
        <taxon>Kordia</taxon>
    </lineage>
</organism>
<reference evidence="1 2" key="1">
    <citation type="journal article" date="2011" name="J. Bacteriol.">
        <title>Genome sequence of the algicidal bacterium Kordia algicida OT-1.</title>
        <authorList>
            <person name="Lee H.S."/>
            <person name="Kang S.G."/>
            <person name="Kwon K.K."/>
            <person name="Lee J.H."/>
            <person name="Kim S.J."/>
        </authorList>
    </citation>
    <scope>NUCLEOTIDE SEQUENCE [LARGE SCALE GENOMIC DNA]</scope>
    <source>
        <strain evidence="1 2">OT-1</strain>
    </source>
</reference>
<evidence type="ECO:0000313" key="1">
    <source>
        <dbReference type="EMBL" id="EDP94425.1"/>
    </source>
</evidence>
<evidence type="ECO:0000313" key="2">
    <source>
        <dbReference type="Proteomes" id="UP000002945"/>
    </source>
</evidence>
<dbReference type="EMBL" id="ABIB01000018">
    <property type="protein sequence ID" value="EDP94425.1"/>
    <property type="molecule type" value="Genomic_DNA"/>
</dbReference>
<dbReference type="RefSeq" id="WP_007093495.1">
    <property type="nucleotide sequence ID" value="NZ_CP142125.1"/>
</dbReference>